<evidence type="ECO:0000313" key="2">
    <source>
        <dbReference type="EMBL" id="AEF83255.1"/>
    </source>
</evidence>
<evidence type="ECO:0000259" key="1">
    <source>
        <dbReference type="SMART" id="SM00849"/>
    </source>
</evidence>
<dbReference type="InterPro" id="IPR001279">
    <property type="entry name" value="Metallo-B-lactamas"/>
</dbReference>
<dbReference type="InterPro" id="IPR036866">
    <property type="entry name" value="RibonucZ/Hydroxyglut_hydro"/>
</dbReference>
<gene>
    <name evidence="2" type="ordered locus">TREAZ_1420</name>
</gene>
<reference evidence="2 3" key="2">
    <citation type="journal article" date="2011" name="ISME J.">
        <title>RNA-seq reveals cooperative metabolic interactions between two termite-gut spirochete species in co-culture.</title>
        <authorList>
            <person name="Rosenthal A.Z."/>
            <person name="Matson E.G."/>
            <person name="Eldar A."/>
            <person name="Leadbetter J.R."/>
        </authorList>
    </citation>
    <scope>NUCLEOTIDE SEQUENCE [LARGE SCALE GENOMIC DNA]</scope>
    <source>
        <strain evidence="3">ATCC BAA-888 / DSM 13862 / ZAS-9</strain>
    </source>
</reference>
<sequence length="296" mass="32533">MSILILLRTLKKTSSCLYTFPMKAIILGSGTSHGIPVVGCDCPVCRSDDPKDNRMRASLFVQGRGGESIIIDTGPEFRLQAIKAKIKKLDAIFLTHPHADHLHGLDDVRPLSREKPLPVYGNKSTIDEMTERFSYVFRETQLGGGKPRIEPAVVSEPVRIGALTIRPIPIKHGILDILGWHVSEGTAGAESAGPIPNGLLYLTDCSAIPQESVRLLPKPEILVIGGLRVKPHGTHFNFEQALMAGVELGAAKTYLTHICHEHSHKEIEDYCHEFCKKRENLNTETGPAWDGLTLSL</sequence>
<dbReference type="PANTHER" id="PTHR42663">
    <property type="entry name" value="HYDROLASE C777.06C-RELATED-RELATED"/>
    <property type="match status" value="1"/>
</dbReference>
<dbReference type="EMBL" id="CP001841">
    <property type="protein sequence ID" value="AEF83255.1"/>
    <property type="molecule type" value="Genomic_DNA"/>
</dbReference>
<dbReference type="HOGENOM" id="CLU_044538_2_1_12"/>
<evidence type="ECO:0000313" key="3">
    <source>
        <dbReference type="Proteomes" id="UP000009222"/>
    </source>
</evidence>
<proteinExistence type="predicted"/>
<dbReference type="AlphaFoldDB" id="F5YF86"/>
<reference evidence="3" key="1">
    <citation type="submission" date="2009-12" db="EMBL/GenBank/DDBJ databases">
        <title>Complete sequence of Treponema azotonutricium strain ZAS-9.</title>
        <authorList>
            <person name="Tetu S.G."/>
            <person name="Matson E."/>
            <person name="Ren Q."/>
            <person name="Seshadri R."/>
            <person name="Elbourne L."/>
            <person name="Hassan K.A."/>
            <person name="Durkin A."/>
            <person name="Radune D."/>
            <person name="Mohamoud Y."/>
            <person name="Shay R."/>
            <person name="Jin S."/>
            <person name="Zhang X."/>
            <person name="Lucey K."/>
            <person name="Ballor N.R."/>
            <person name="Ottesen E."/>
            <person name="Rosenthal R."/>
            <person name="Allen A."/>
            <person name="Leadbetter J.R."/>
            <person name="Paulsen I.T."/>
        </authorList>
    </citation>
    <scope>NUCLEOTIDE SEQUENCE [LARGE SCALE GENOMIC DNA]</scope>
    <source>
        <strain evidence="3">ATCC BAA-888 / DSM 13862 / ZAS-9</strain>
    </source>
</reference>
<dbReference type="CDD" id="cd16279">
    <property type="entry name" value="metallo-hydrolase-like_MBL-fold"/>
    <property type="match status" value="1"/>
</dbReference>
<dbReference type="SMART" id="SM00849">
    <property type="entry name" value="Lactamase_B"/>
    <property type="match status" value="1"/>
</dbReference>
<dbReference type="FunCoup" id="F5YF86">
    <property type="interactions" value="24"/>
</dbReference>
<accession>F5YF86</accession>
<dbReference type="InParanoid" id="F5YF86"/>
<protein>
    <submittedName>
        <fullName evidence="2">Metallo-beta-lactamase family protein</fullName>
    </submittedName>
</protein>
<dbReference type="SUPFAM" id="SSF56281">
    <property type="entry name" value="Metallo-hydrolase/oxidoreductase"/>
    <property type="match status" value="1"/>
</dbReference>
<dbReference type="PANTHER" id="PTHR42663:SF6">
    <property type="entry name" value="HYDROLASE C777.06C-RELATED"/>
    <property type="match status" value="1"/>
</dbReference>
<dbReference type="Gene3D" id="3.60.15.10">
    <property type="entry name" value="Ribonuclease Z/Hydroxyacylglutathione hydrolase-like"/>
    <property type="match status" value="1"/>
</dbReference>
<dbReference type="KEGG" id="taz:TREAZ_1420"/>
<dbReference type="STRING" id="545695.TREAZ_1420"/>
<dbReference type="eggNOG" id="COG1235">
    <property type="taxonomic scope" value="Bacteria"/>
</dbReference>
<name>F5YF86_LEAAZ</name>
<organism evidence="2 3">
    <name type="scientific">Leadbettera azotonutricia (strain ATCC BAA-888 / DSM 13862 / ZAS-9)</name>
    <name type="common">Treponema azotonutricium</name>
    <dbReference type="NCBI Taxonomy" id="545695"/>
    <lineage>
        <taxon>Bacteria</taxon>
        <taxon>Pseudomonadati</taxon>
        <taxon>Spirochaetota</taxon>
        <taxon>Spirochaetia</taxon>
        <taxon>Spirochaetales</taxon>
        <taxon>Breznakiellaceae</taxon>
        <taxon>Leadbettera</taxon>
    </lineage>
</organism>
<feature type="domain" description="Metallo-beta-lactamase" evidence="1">
    <location>
        <begin position="55"/>
        <end position="227"/>
    </location>
</feature>
<dbReference type="Proteomes" id="UP000009222">
    <property type="component" value="Chromosome"/>
</dbReference>
<keyword evidence="3" id="KW-1185">Reference proteome</keyword>
<dbReference type="Pfam" id="PF12706">
    <property type="entry name" value="Lactamase_B_2"/>
    <property type="match status" value="1"/>
</dbReference>